<protein>
    <submittedName>
        <fullName evidence="1">Uncharacterized protein</fullName>
    </submittedName>
</protein>
<gene>
    <name evidence="1" type="ORF">MARPO_YA0011</name>
</gene>
<sequence>MYVLDVSDFIWSKIHQTGLKPRFGHTIWQHKQRFYTTGGFDGNSVAETSLHVLPCDNIKIDRLITNAQATLMLLHEYSSFDVAKNLFWSELECDIKLQNCHTLSYSKENIIVIKTDHHMLERFNVNQYDQVYQYWDIYMEASVENFLIKVLIWFSIFNEV</sequence>
<dbReference type="EMBL" id="KZ772944">
    <property type="protein sequence ID" value="PTQ26122.1"/>
    <property type="molecule type" value="Genomic_DNA"/>
</dbReference>
<dbReference type="AlphaFoldDB" id="A0A2R6VX00"/>
<dbReference type="Gramene" id="MpVg01110.1">
    <property type="protein sequence ID" value="MpVg01110.1.cds"/>
    <property type="gene ID" value="MpVg01110"/>
</dbReference>
<dbReference type="Proteomes" id="UP000244005">
    <property type="component" value="Chromosome Y"/>
</dbReference>
<evidence type="ECO:0000313" key="2">
    <source>
        <dbReference type="Proteomes" id="UP000244005"/>
    </source>
</evidence>
<proteinExistence type="predicted"/>
<evidence type="ECO:0000313" key="1">
    <source>
        <dbReference type="EMBL" id="PTQ26122.1"/>
    </source>
</evidence>
<dbReference type="InterPro" id="IPR011043">
    <property type="entry name" value="Gal_Oxase/kelch_b-propeller"/>
</dbReference>
<dbReference type="SUPFAM" id="SSF50965">
    <property type="entry name" value="Galactose oxidase, central domain"/>
    <property type="match status" value="1"/>
</dbReference>
<dbReference type="Gene3D" id="2.120.10.80">
    <property type="entry name" value="Kelch-type beta propeller"/>
    <property type="match status" value="1"/>
</dbReference>
<organism evidence="1 2">
    <name type="scientific">Marchantia polymorpha</name>
    <name type="common">Common liverwort</name>
    <name type="synonym">Marchantia aquatica</name>
    <dbReference type="NCBI Taxonomy" id="3197"/>
    <lineage>
        <taxon>Eukaryota</taxon>
        <taxon>Viridiplantae</taxon>
        <taxon>Streptophyta</taxon>
        <taxon>Embryophyta</taxon>
        <taxon>Marchantiophyta</taxon>
        <taxon>Marchantiopsida</taxon>
        <taxon>Marchantiidae</taxon>
        <taxon>Marchantiales</taxon>
        <taxon>Marchantiaceae</taxon>
        <taxon>Marchantia</taxon>
    </lineage>
</organism>
<keyword evidence="2" id="KW-1185">Reference proteome</keyword>
<accession>A0A2R6VX00</accession>
<dbReference type="InterPro" id="IPR015915">
    <property type="entry name" value="Kelch-typ_b-propeller"/>
</dbReference>
<reference evidence="2" key="1">
    <citation type="journal article" date="2017" name="Cell">
        <title>Insights into land plant evolution garnered from the Marchantia polymorpha genome.</title>
        <authorList>
            <person name="Bowman J.L."/>
            <person name="Kohchi T."/>
            <person name="Yamato K.T."/>
            <person name="Jenkins J."/>
            <person name="Shu S."/>
            <person name="Ishizaki K."/>
            <person name="Yamaoka S."/>
            <person name="Nishihama R."/>
            <person name="Nakamura Y."/>
            <person name="Berger F."/>
            <person name="Adam C."/>
            <person name="Aki S.S."/>
            <person name="Althoff F."/>
            <person name="Araki T."/>
            <person name="Arteaga-Vazquez M.A."/>
            <person name="Balasubrmanian S."/>
            <person name="Barry K."/>
            <person name="Bauer D."/>
            <person name="Boehm C.R."/>
            <person name="Briginshaw L."/>
            <person name="Caballero-Perez J."/>
            <person name="Catarino B."/>
            <person name="Chen F."/>
            <person name="Chiyoda S."/>
            <person name="Chovatia M."/>
            <person name="Davies K.M."/>
            <person name="Delmans M."/>
            <person name="Demura T."/>
            <person name="Dierschke T."/>
            <person name="Dolan L."/>
            <person name="Dorantes-Acosta A.E."/>
            <person name="Eklund D.M."/>
            <person name="Florent S.N."/>
            <person name="Flores-Sandoval E."/>
            <person name="Fujiyama A."/>
            <person name="Fukuzawa H."/>
            <person name="Galik B."/>
            <person name="Grimanelli D."/>
            <person name="Grimwood J."/>
            <person name="Grossniklaus U."/>
            <person name="Hamada T."/>
            <person name="Haseloff J."/>
            <person name="Hetherington A.J."/>
            <person name="Higo A."/>
            <person name="Hirakawa Y."/>
            <person name="Hundley H.N."/>
            <person name="Ikeda Y."/>
            <person name="Inoue K."/>
            <person name="Inoue S.I."/>
            <person name="Ishida S."/>
            <person name="Jia Q."/>
            <person name="Kakita M."/>
            <person name="Kanazawa T."/>
            <person name="Kawai Y."/>
            <person name="Kawashima T."/>
            <person name="Kennedy M."/>
            <person name="Kinose K."/>
            <person name="Kinoshita T."/>
            <person name="Kohara Y."/>
            <person name="Koide E."/>
            <person name="Komatsu K."/>
            <person name="Kopischke S."/>
            <person name="Kubo M."/>
            <person name="Kyozuka J."/>
            <person name="Lagercrantz U."/>
            <person name="Lin S.S."/>
            <person name="Lindquist E."/>
            <person name="Lipzen A.M."/>
            <person name="Lu C.W."/>
            <person name="De Luna E."/>
            <person name="Martienssen R.A."/>
            <person name="Minamino N."/>
            <person name="Mizutani M."/>
            <person name="Mizutani M."/>
            <person name="Mochizuki N."/>
            <person name="Monte I."/>
            <person name="Mosher R."/>
            <person name="Nagasaki H."/>
            <person name="Nakagami H."/>
            <person name="Naramoto S."/>
            <person name="Nishitani K."/>
            <person name="Ohtani M."/>
            <person name="Okamoto T."/>
            <person name="Okumura M."/>
            <person name="Phillips J."/>
            <person name="Pollak B."/>
            <person name="Reinders A."/>
            <person name="Rovekamp M."/>
            <person name="Sano R."/>
            <person name="Sawa S."/>
            <person name="Schmid M.W."/>
            <person name="Shirakawa M."/>
            <person name="Solano R."/>
            <person name="Spunde A."/>
            <person name="Suetsugu N."/>
            <person name="Sugano S."/>
            <person name="Sugiyama A."/>
            <person name="Sun R."/>
            <person name="Suzuki Y."/>
            <person name="Takenaka M."/>
            <person name="Takezawa D."/>
            <person name="Tomogane H."/>
            <person name="Tsuzuki M."/>
            <person name="Ueda T."/>
            <person name="Umeda M."/>
            <person name="Ward J.M."/>
            <person name="Watanabe Y."/>
            <person name="Yazaki K."/>
            <person name="Yokoyama R."/>
            <person name="Yoshitake Y."/>
            <person name="Yotsui I."/>
            <person name="Zachgo S."/>
            <person name="Schmutz J."/>
        </authorList>
    </citation>
    <scope>NUCLEOTIDE SEQUENCE [LARGE SCALE GENOMIC DNA]</scope>
    <source>
        <strain evidence="2">Tak-1</strain>
    </source>
</reference>
<name>A0A2R6VX00_MARPO</name>